<dbReference type="FunFam" id="2.10.110.10:FF:000055">
    <property type="entry name" value="Actin binding LIM protein 1"/>
    <property type="match status" value="1"/>
</dbReference>
<keyword evidence="1 4" id="KW-0479">Metal-binding</keyword>
<proteinExistence type="predicted"/>
<dbReference type="PROSITE" id="PS00478">
    <property type="entry name" value="LIM_DOMAIN_1"/>
    <property type="match status" value="3"/>
</dbReference>
<dbReference type="SMART" id="SM00153">
    <property type="entry name" value="VHP"/>
    <property type="match status" value="1"/>
</dbReference>
<dbReference type="SMART" id="SM00132">
    <property type="entry name" value="LIM"/>
    <property type="match status" value="4"/>
</dbReference>
<evidence type="ECO:0000313" key="9">
    <source>
        <dbReference type="Proteomes" id="UP001174909"/>
    </source>
</evidence>
<evidence type="ECO:0000256" key="5">
    <source>
        <dbReference type="SAM" id="MobiDB-lite"/>
    </source>
</evidence>
<dbReference type="InterPro" id="IPR051618">
    <property type="entry name" value="Actin-binding_LIM"/>
</dbReference>
<dbReference type="SUPFAM" id="SSF47050">
    <property type="entry name" value="VHP, Villin headpiece domain"/>
    <property type="match status" value="1"/>
</dbReference>
<dbReference type="PANTHER" id="PTHR24213">
    <property type="entry name" value="ACTIN-BINDING LIM PROTEIN"/>
    <property type="match status" value="1"/>
</dbReference>
<gene>
    <name evidence="8" type="ORF">GBAR_LOCUS31469</name>
</gene>
<dbReference type="Gene3D" id="1.10.950.10">
    <property type="entry name" value="Villin headpiece domain"/>
    <property type="match status" value="1"/>
</dbReference>
<evidence type="ECO:0000256" key="2">
    <source>
        <dbReference type="ARBA" id="ARBA00022833"/>
    </source>
</evidence>
<dbReference type="InterPro" id="IPR036886">
    <property type="entry name" value="Villin_headpiece_dom_sf"/>
</dbReference>
<dbReference type="GO" id="GO:0046872">
    <property type="term" value="F:metal ion binding"/>
    <property type="evidence" value="ECO:0007669"/>
    <property type="project" value="UniProtKB-KW"/>
</dbReference>
<sequence length="486" mass="55117">MTITCDSCGANCTGEVLKVQDKHFHIQCFTCKVACLQTEASVGHLTALFHHTNTRPYYSTLTVCKRLLASGGYFMKKGEYYCSGDYHSQYGTKCKTCGDFVEGRVVTALGNSYHPRCFTCDRCKNEIRSGTAVTYNDRQEILCQLCTNATLRDRGSDDSRHSEQSTPTNERADRPSEEPEIPSQRERENGGEHVDPLLDFSKIQDVNPAVKARLGKCAGCNESINSCQSLIALDKHWHLFCFICTKCNKLLTAEYMNRGEDPYCETCYHNMYGVECQMCRQYITGRVLEAGDKCFHPDCANCCKCGLSFDEGEDMCIAGDDVWHLDCDKVRAEQGIHTAVLFVSDGYSHVLLHRHRVQFRRLAVSFQNQKCWYHSIPSWLAHTVCVLVSAILRPLSAADTLSRGHRSLSQVQMSRGTSSNKPTKMYPLAEIQLIGSVRLPRGVDRTKLEHYLSDEDFWSVFKMARDSFRALQPWKQLDLKKRANLF</sequence>
<dbReference type="FunFam" id="2.10.110.10:FF:000003">
    <property type="entry name" value="actin-binding LIM protein 1 isoform X1"/>
    <property type="match status" value="1"/>
</dbReference>
<evidence type="ECO:0000256" key="1">
    <source>
        <dbReference type="ARBA" id="ARBA00022723"/>
    </source>
</evidence>
<feature type="domain" description="HP" evidence="7">
    <location>
        <begin position="420"/>
        <end position="486"/>
    </location>
</feature>
<protein>
    <submittedName>
        <fullName evidence="8">Actin-binding LIM protein 2</fullName>
    </submittedName>
</protein>
<evidence type="ECO:0000259" key="7">
    <source>
        <dbReference type="PROSITE" id="PS51089"/>
    </source>
</evidence>
<dbReference type="PROSITE" id="PS51089">
    <property type="entry name" value="HP"/>
    <property type="match status" value="1"/>
</dbReference>
<name>A0AA35U0T0_GEOBA</name>
<feature type="region of interest" description="Disordered" evidence="5">
    <location>
        <begin position="152"/>
        <end position="194"/>
    </location>
</feature>
<dbReference type="Pfam" id="PF00412">
    <property type="entry name" value="LIM"/>
    <property type="match status" value="3"/>
</dbReference>
<keyword evidence="3 4" id="KW-0440">LIM domain</keyword>
<dbReference type="PROSITE" id="PS50023">
    <property type="entry name" value="LIM_DOMAIN_2"/>
    <property type="match status" value="2"/>
</dbReference>
<dbReference type="GO" id="GO:0007010">
    <property type="term" value="P:cytoskeleton organization"/>
    <property type="evidence" value="ECO:0007669"/>
    <property type="project" value="InterPro"/>
</dbReference>
<feature type="compositionally biased region" description="Basic and acidic residues" evidence="5">
    <location>
        <begin position="152"/>
        <end position="163"/>
    </location>
</feature>
<evidence type="ECO:0000256" key="3">
    <source>
        <dbReference type="ARBA" id="ARBA00023038"/>
    </source>
</evidence>
<evidence type="ECO:0000256" key="4">
    <source>
        <dbReference type="PROSITE-ProRule" id="PRU00125"/>
    </source>
</evidence>
<dbReference type="GO" id="GO:0015629">
    <property type="term" value="C:actin cytoskeleton"/>
    <property type="evidence" value="ECO:0007669"/>
    <property type="project" value="TreeGrafter"/>
</dbReference>
<dbReference type="SUPFAM" id="SSF57716">
    <property type="entry name" value="Glucocorticoid receptor-like (DNA-binding domain)"/>
    <property type="match status" value="5"/>
</dbReference>
<dbReference type="Pfam" id="PF02209">
    <property type="entry name" value="VHP"/>
    <property type="match status" value="1"/>
</dbReference>
<dbReference type="GO" id="GO:0051015">
    <property type="term" value="F:actin filament binding"/>
    <property type="evidence" value="ECO:0007669"/>
    <property type="project" value="TreeGrafter"/>
</dbReference>
<evidence type="ECO:0000313" key="8">
    <source>
        <dbReference type="EMBL" id="CAI8057779.1"/>
    </source>
</evidence>
<dbReference type="GO" id="GO:0030032">
    <property type="term" value="P:lamellipodium assembly"/>
    <property type="evidence" value="ECO:0007669"/>
    <property type="project" value="TreeGrafter"/>
</dbReference>
<feature type="domain" description="LIM zinc-binding" evidence="6">
    <location>
        <begin position="92"/>
        <end position="153"/>
    </location>
</feature>
<dbReference type="Gene3D" id="2.10.110.10">
    <property type="entry name" value="Cysteine Rich Protein"/>
    <property type="match status" value="4"/>
</dbReference>
<dbReference type="Proteomes" id="UP001174909">
    <property type="component" value="Unassembled WGS sequence"/>
</dbReference>
<comment type="caution">
    <text evidence="8">The sequence shown here is derived from an EMBL/GenBank/DDBJ whole genome shotgun (WGS) entry which is preliminary data.</text>
</comment>
<feature type="compositionally biased region" description="Basic and acidic residues" evidence="5">
    <location>
        <begin position="170"/>
        <end position="194"/>
    </location>
</feature>
<organism evidence="8 9">
    <name type="scientific">Geodia barretti</name>
    <name type="common">Barrett's horny sponge</name>
    <dbReference type="NCBI Taxonomy" id="519541"/>
    <lineage>
        <taxon>Eukaryota</taxon>
        <taxon>Metazoa</taxon>
        <taxon>Porifera</taxon>
        <taxon>Demospongiae</taxon>
        <taxon>Heteroscleromorpha</taxon>
        <taxon>Tetractinellida</taxon>
        <taxon>Astrophorina</taxon>
        <taxon>Geodiidae</taxon>
        <taxon>Geodia</taxon>
    </lineage>
</organism>
<accession>A0AA35U0T0</accession>
<dbReference type="PANTHER" id="PTHR24213:SF9">
    <property type="entry name" value="UNCOORDINATED 115A, ISOFORM B-RELATED"/>
    <property type="match status" value="1"/>
</dbReference>
<reference evidence="8" key="1">
    <citation type="submission" date="2023-03" db="EMBL/GenBank/DDBJ databases">
        <authorList>
            <person name="Steffen K."/>
            <person name="Cardenas P."/>
        </authorList>
    </citation>
    <scope>NUCLEOTIDE SEQUENCE</scope>
</reference>
<evidence type="ECO:0000259" key="6">
    <source>
        <dbReference type="PROSITE" id="PS50023"/>
    </source>
</evidence>
<keyword evidence="9" id="KW-1185">Reference proteome</keyword>
<dbReference type="EMBL" id="CASHTH010004476">
    <property type="protein sequence ID" value="CAI8057779.1"/>
    <property type="molecule type" value="Genomic_DNA"/>
</dbReference>
<dbReference type="InterPro" id="IPR003128">
    <property type="entry name" value="Villin_headpiece"/>
</dbReference>
<dbReference type="InterPro" id="IPR001781">
    <property type="entry name" value="Znf_LIM"/>
</dbReference>
<keyword evidence="2 4" id="KW-0862">Zinc</keyword>
<dbReference type="AlphaFoldDB" id="A0AA35U0T0"/>
<feature type="domain" description="LIM zinc-binding" evidence="6">
    <location>
        <begin position="215"/>
        <end position="274"/>
    </location>
</feature>